<dbReference type="InterPro" id="IPR001810">
    <property type="entry name" value="F-box_dom"/>
</dbReference>
<dbReference type="InterPro" id="IPR001611">
    <property type="entry name" value="Leu-rich_rpt"/>
</dbReference>
<name>A0A2P6Q5Y3_ROSCH</name>
<dbReference type="Pfam" id="PF12937">
    <property type="entry name" value="F-box-like"/>
    <property type="match status" value="2"/>
</dbReference>
<dbReference type="OrthoDB" id="2095648at2759"/>
<feature type="domain" description="F-box" evidence="1">
    <location>
        <begin position="9"/>
        <end position="56"/>
    </location>
</feature>
<evidence type="ECO:0000313" key="3">
    <source>
        <dbReference type="Proteomes" id="UP000238479"/>
    </source>
</evidence>
<dbReference type="Proteomes" id="UP000238479">
    <property type="component" value="Chromosome 5"/>
</dbReference>
<dbReference type="OMA" id="MGGYDIM"/>
<dbReference type="AlphaFoldDB" id="A0A2P6Q5Y3"/>
<feature type="domain" description="F-box" evidence="1">
    <location>
        <begin position="306"/>
        <end position="352"/>
    </location>
</feature>
<dbReference type="PANTHER" id="PTHR38926:SF2">
    <property type="entry name" value="F-BOX_LRR-REPEAT PROTEIN 21-RELATED"/>
    <property type="match status" value="1"/>
</dbReference>
<dbReference type="InterPro" id="IPR006553">
    <property type="entry name" value="Leu-rich_rpt_Cys-con_subtyp"/>
</dbReference>
<dbReference type="SUPFAM" id="SSF81383">
    <property type="entry name" value="F-box domain"/>
    <property type="match status" value="2"/>
</dbReference>
<reference evidence="2 3" key="1">
    <citation type="journal article" date="2018" name="Nat. Genet.">
        <title>The Rosa genome provides new insights in the design of modern roses.</title>
        <authorList>
            <person name="Bendahmane M."/>
        </authorList>
    </citation>
    <scope>NUCLEOTIDE SEQUENCE [LARGE SCALE GENOMIC DNA]</scope>
    <source>
        <strain evidence="3">cv. Old Blush</strain>
    </source>
</reference>
<accession>A0A2P6Q5Y3</accession>
<dbReference type="SUPFAM" id="SSF52047">
    <property type="entry name" value="RNI-like"/>
    <property type="match status" value="1"/>
</dbReference>
<dbReference type="Pfam" id="PF07723">
    <property type="entry name" value="LRR_2"/>
    <property type="match status" value="1"/>
</dbReference>
<dbReference type="SMART" id="SM00367">
    <property type="entry name" value="LRR_CC"/>
    <property type="match status" value="9"/>
</dbReference>
<comment type="caution">
    <text evidence="2">The sequence shown here is derived from an EMBL/GenBank/DDBJ whole genome shotgun (WGS) entry which is preliminary data.</text>
</comment>
<proteinExistence type="predicted"/>
<dbReference type="PANTHER" id="PTHR38926">
    <property type="entry name" value="F-BOX DOMAIN CONTAINING PROTEIN, EXPRESSED"/>
    <property type="match status" value="1"/>
</dbReference>
<protein>
    <submittedName>
        <fullName evidence="2">Putative F-box domain, leucine-rich repeat domain, L domain-containing protein</fullName>
    </submittedName>
</protein>
<dbReference type="SMART" id="SM00256">
    <property type="entry name" value="FBOX"/>
    <property type="match status" value="2"/>
</dbReference>
<dbReference type="Gene3D" id="3.80.10.10">
    <property type="entry name" value="Ribonuclease Inhibitor"/>
    <property type="match status" value="3"/>
</dbReference>
<dbReference type="PROSITE" id="PS50181">
    <property type="entry name" value="FBOX"/>
    <property type="match status" value="2"/>
</dbReference>
<dbReference type="EMBL" id="PDCK01000043">
    <property type="protein sequence ID" value="PRQ29569.1"/>
    <property type="molecule type" value="Genomic_DNA"/>
</dbReference>
<dbReference type="InterPro" id="IPR036047">
    <property type="entry name" value="F-box-like_dom_sf"/>
</dbReference>
<keyword evidence="3" id="KW-1185">Reference proteome</keyword>
<dbReference type="Gramene" id="PRQ29569">
    <property type="protein sequence ID" value="PRQ29569"/>
    <property type="gene ID" value="RchiOBHm_Chr5g0015271"/>
</dbReference>
<evidence type="ECO:0000259" key="1">
    <source>
        <dbReference type="PROSITE" id="PS50181"/>
    </source>
</evidence>
<dbReference type="CDD" id="cd22164">
    <property type="entry name" value="F-box_AtSKIP19-like"/>
    <property type="match status" value="2"/>
</dbReference>
<gene>
    <name evidence="2" type="ORF">RchiOBHm_Chr5g0015271</name>
</gene>
<dbReference type="Gene3D" id="1.20.1280.50">
    <property type="match status" value="1"/>
</dbReference>
<evidence type="ECO:0000313" key="2">
    <source>
        <dbReference type="EMBL" id="PRQ29569.1"/>
    </source>
</evidence>
<dbReference type="Pfam" id="PF13516">
    <property type="entry name" value="LRR_6"/>
    <property type="match status" value="1"/>
</dbReference>
<dbReference type="InterPro" id="IPR013101">
    <property type="entry name" value="LRR_PRU1-like"/>
</dbReference>
<sequence length="588" mass="67181">MAESGRCRKRNWTELPDELTAAILSRLGVVEILESAQKVCMKWRKISKDPLFWRKIDMRNDGDLDDWDYVSMFRHVVDRSSGNVVDINIEHFGTDKLLTFITESASTIRRIRLFSCDEVSDKGLSRMASELQLLEELDISLCAGISHEAVKMVGRSCPLLKSFKFNKEWCRFSDDESDSDSDEYGSDFDDSDDDYAHAPFAHAPVFHAPVGHARVRKDDNADALAIAGTMQDLHHLQLYGNKLTNDGLRKILDCCPHLESLDLRLCFNLNMGIDLETRCAERIKRLWLPHDSIEGKEFTARSDGYCFKWIELPDNVTMSILSRLGTIDILESAQKVCMKWRKICKELKWNTIDMRNDSAPDITFDLDKMCRHVVDLSCGNLVNVNVEDFISDELLEYITDSSSGIRRLRLVCSYYISDEGLIEVASKLPLLEDLDISLCGNLSHKPVKVLGHSCPLLKSFKLNKQWHKYSDNFFEEIIDDEGPWSKDDDALAIAGTMHGLYHLQLFGNQLTNDGLRAILDGCPHLESLDLRYCFNLNLEGDLGRRCTEQIKRLLLPKDSIAGYGFLPSTDWQPPRSPKYIIDKLFSWL</sequence>
<dbReference type="InterPro" id="IPR032675">
    <property type="entry name" value="LRR_dom_sf"/>
</dbReference>
<organism evidence="2 3">
    <name type="scientific">Rosa chinensis</name>
    <name type="common">China rose</name>
    <dbReference type="NCBI Taxonomy" id="74649"/>
    <lineage>
        <taxon>Eukaryota</taxon>
        <taxon>Viridiplantae</taxon>
        <taxon>Streptophyta</taxon>
        <taxon>Embryophyta</taxon>
        <taxon>Tracheophyta</taxon>
        <taxon>Spermatophyta</taxon>
        <taxon>Magnoliopsida</taxon>
        <taxon>eudicotyledons</taxon>
        <taxon>Gunneridae</taxon>
        <taxon>Pentapetalae</taxon>
        <taxon>rosids</taxon>
        <taxon>fabids</taxon>
        <taxon>Rosales</taxon>
        <taxon>Rosaceae</taxon>
        <taxon>Rosoideae</taxon>
        <taxon>Rosoideae incertae sedis</taxon>
        <taxon>Rosa</taxon>
    </lineage>
</organism>